<protein>
    <submittedName>
        <fullName evidence="2">Uncharacterized protein</fullName>
    </submittedName>
</protein>
<accession>A0ABU6XXS8</accession>
<evidence type="ECO:0000256" key="1">
    <source>
        <dbReference type="SAM" id="Phobius"/>
    </source>
</evidence>
<comment type="caution">
    <text evidence="2">The sequence shown here is derived from an EMBL/GenBank/DDBJ whole genome shotgun (WGS) entry which is preliminary data.</text>
</comment>
<feature type="non-terminal residue" evidence="2">
    <location>
        <position position="1"/>
    </location>
</feature>
<reference evidence="2 3" key="1">
    <citation type="journal article" date="2023" name="Plants (Basel)">
        <title>Bridging the Gap: Combining Genomics and Transcriptomics Approaches to Understand Stylosanthes scabra, an Orphan Legume from the Brazilian Caatinga.</title>
        <authorList>
            <person name="Ferreira-Neto J.R.C."/>
            <person name="da Silva M.D."/>
            <person name="Binneck E."/>
            <person name="de Melo N.F."/>
            <person name="da Silva R.H."/>
            <person name="de Melo A.L.T.M."/>
            <person name="Pandolfi V."/>
            <person name="Bustamante F.O."/>
            <person name="Brasileiro-Vidal A.C."/>
            <person name="Benko-Iseppon A.M."/>
        </authorList>
    </citation>
    <scope>NUCLEOTIDE SEQUENCE [LARGE SCALE GENOMIC DNA]</scope>
    <source>
        <tissue evidence="2">Leaves</tissue>
    </source>
</reference>
<keyword evidence="1" id="KW-0812">Transmembrane</keyword>
<keyword evidence="1" id="KW-0472">Membrane</keyword>
<name>A0ABU6XXS8_9FABA</name>
<organism evidence="2 3">
    <name type="scientific">Stylosanthes scabra</name>
    <dbReference type="NCBI Taxonomy" id="79078"/>
    <lineage>
        <taxon>Eukaryota</taxon>
        <taxon>Viridiplantae</taxon>
        <taxon>Streptophyta</taxon>
        <taxon>Embryophyta</taxon>
        <taxon>Tracheophyta</taxon>
        <taxon>Spermatophyta</taxon>
        <taxon>Magnoliopsida</taxon>
        <taxon>eudicotyledons</taxon>
        <taxon>Gunneridae</taxon>
        <taxon>Pentapetalae</taxon>
        <taxon>rosids</taxon>
        <taxon>fabids</taxon>
        <taxon>Fabales</taxon>
        <taxon>Fabaceae</taxon>
        <taxon>Papilionoideae</taxon>
        <taxon>50 kb inversion clade</taxon>
        <taxon>dalbergioids sensu lato</taxon>
        <taxon>Dalbergieae</taxon>
        <taxon>Pterocarpus clade</taxon>
        <taxon>Stylosanthes</taxon>
    </lineage>
</organism>
<sequence length="135" mass="14819">PPPSPFSPTQPPFSLLRSTPLPAVRFTQPQSVKLYHHCRLAIVFLFSSPSPSDLASGGSSSPLDLRLRFSLSPPNLTCCLLQFCVLLLLMVFIPCCKLMEERVSVPISASFIHITICDVPLSCRASYSPPMSTNR</sequence>
<feature type="transmembrane region" description="Helical" evidence="1">
    <location>
        <begin position="74"/>
        <end position="93"/>
    </location>
</feature>
<proteinExistence type="predicted"/>
<feature type="non-terminal residue" evidence="2">
    <location>
        <position position="135"/>
    </location>
</feature>
<dbReference type="EMBL" id="JASCZI010214068">
    <property type="protein sequence ID" value="MED6201845.1"/>
    <property type="molecule type" value="Genomic_DNA"/>
</dbReference>
<dbReference type="Proteomes" id="UP001341840">
    <property type="component" value="Unassembled WGS sequence"/>
</dbReference>
<evidence type="ECO:0000313" key="3">
    <source>
        <dbReference type="Proteomes" id="UP001341840"/>
    </source>
</evidence>
<keyword evidence="1" id="KW-1133">Transmembrane helix</keyword>
<evidence type="ECO:0000313" key="2">
    <source>
        <dbReference type="EMBL" id="MED6201845.1"/>
    </source>
</evidence>
<gene>
    <name evidence="2" type="ORF">PIB30_099178</name>
</gene>
<keyword evidence="3" id="KW-1185">Reference proteome</keyword>